<evidence type="ECO:0000313" key="3">
    <source>
        <dbReference type="Proteomes" id="UP001196873"/>
    </source>
</evidence>
<evidence type="ECO:0000313" key="2">
    <source>
        <dbReference type="EMBL" id="MBW4865339.1"/>
    </source>
</evidence>
<keyword evidence="1" id="KW-1133">Transmembrane helix</keyword>
<dbReference type="AlphaFoldDB" id="A0AAW4NNP0"/>
<dbReference type="EMBL" id="JAHXRF010000006">
    <property type="protein sequence ID" value="MBW4865339.1"/>
    <property type="molecule type" value="Genomic_DNA"/>
</dbReference>
<comment type="caution">
    <text evidence="2">The sequence shown here is derived from an EMBL/GenBank/DDBJ whole genome shotgun (WGS) entry which is preliminary data.</text>
</comment>
<feature type="transmembrane region" description="Helical" evidence="1">
    <location>
        <begin position="12"/>
        <end position="31"/>
    </location>
</feature>
<feature type="transmembrane region" description="Helical" evidence="1">
    <location>
        <begin position="72"/>
        <end position="89"/>
    </location>
</feature>
<feature type="transmembrane region" description="Helical" evidence="1">
    <location>
        <begin position="134"/>
        <end position="154"/>
    </location>
</feature>
<feature type="transmembrane region" description="Helical" evidence="1">
    <location>
        <begin position="231"/>
        <end position="255"/>
    </location>
</feature>
<feature type="transmembrane region" description="Helical" evidence="1">
    <location>
        <begin position="43"/>
        <end position="60"/>
    </location>
</feature>
<reference evidence="2" key="1">
    <citation type="submission" date="2021-07" db="EMBL/GenBank/DDBJ databases">
        <title>Genomic diversity and antimicrobial resistance of Prevotella spp. isolated from chronic lung disease airways.</title>
        <authorList>
            <person name="Webb K.A."/>
            <person name="Olagoke O.S."/>
            <person name="Baird T."/>
            <person name="Neill J."/>
            <person name="Pham A."/>
            <person name="Wells T.J."/>
            <person name="Ramsay K.A."/>
            <person name="Bell S.C."/>
            <person name="Sarovich D.S."/>
            <person name="Price E.P."/>
        </authorList>
    </citation>
    <scope>NUCLEOTIDE SEQUENCE</scope>
    <source>
        <strain evidence="2">SCHI0047.S.3</strain>
    </source>
</reference>
<protein>
    <submittedName>
        <fullName evidence="2">Transporter</fullName>
    </submittedName>
</protein>
<keyword evidence="1" id="KW-0472">Membrane</keyword>
<evidence type="ECO:0000256" key="1">
    <source>
        <dbReference type="SAM" id="Phobius"/>
    </source>
</evidence>
<gene>
    <name evidence="2" type="ORF">KZY68_04775</name>
</gene>
<sequence length="319" mass="35724">MSIIKFIKQWTLLCSIVFGSLVYLLFTHIEILTPFGDFIGPKLVMVLPINIFLMLYVTFCKIQMNDLTPRKWHFILQGIRTLLAALSVLSANLCTNPTYKLLWEGVFICAICPTAAAAPVIVDKLGGNIASLTVYLLIANGFTSIIIPLFFPLMEKGANITFAMAAWLVLQRVLMVLIIPLCLALLSRKHLPKFVTWLKTKRNLAFYLWSFNLSIIMGLAMQNILHAPVSGWVLTALCIIPLILAIVQFSLGKLVGHRYGDSIGAGQALGQKNTVVGIWLTLSFLNPYAAIAPCVYVIWQNIINAVQLWYKDKYGYLKW</sequence>
<organism evidence="2 3">
    <name type="scientific">Segatella salivae</name>
    <dbReference type="NCBI Taxonomy" id="228604"/>
    <lineage>
        <taxon>Bacteria</taxon>
        <taxon>Pseudomonadati</taxon>
        <taxon>Bacteroidota</taxon>
        <taxon>Bacteroidia</taxon>
        <taxon>Bacteroidales</taxon>
        <taxon>Prevotellaceae</taxon>
        <taxon>Segatella</taxon>
    </lineage>
</organism>
<feature type="transmembrane region" description="Helical" evidence="1">
    <location>
        <begin position="101"/>
        <end position="122"/>
    </location>
</feature>
<keyword evidence="1" id="KW-0812">Transmembrane</keyword>
<name>A0AAW4NNP0_9BACT</name>
<dbReference type="RefSeq" id="WP_219427600.1">
    <property type="nucleotide sequence ID" value="NZ_JAHXRD010000007.1"/>
</dbReference>
<dbReference type="Proteomes" id="UP001196873">
    <property type="component" value="Unassembled WGS sequence"/>
</dbReference>
<feature type="transmembrane region" description="Helical" evidence="1">
    <location>
        <begin position="276"/>
        <end position="299"/>
    </location>
</feature>
<accession>A0AAW4NNP0</accession>
<feature type="transmembrane region" description="Helical" evidence="1">
    <location>
        <begin position="160"/>
        <end position="186"/>
    </location>
</feature>
<proteinExistence type="predicted"/>
<feature type="transmembrane region" description="Helical" evidence="1">
    <location>
        <begin position="206"/>
        <end position="225"/>
    </location>
</feature>